<evidence type="ECO:0000256" key="2">
    <source>
        <dbReference type="ARBA" id="ARBA00022676"/>
    </source>
</evidence>
<comment type="caution">
    <text evidence="4">The sequence shown here is derived from an EMBL/GenBank/DDBJ whole genome shotgun (WGS) entry which is preliminary data.</text>
</comment>
<dbReference type="CDD" id="cd03784">
    <property type="entry name" value="GT1_Gtf-like"/>
    <property type="match status" value="1"/>
</dbReference>
<evidence type="ECO:0000256" key="1">
    <source>
        <dbReference type="ARBA" id="ARBA00009995"/>
    </source>
</evidence>
<accession>A0ABD3BFX8</accession>
<comment type="similarity">
    <text evidence="1">Belongs to the UDP-glycosyltransferase family.</text>
</comment>
<keyword evidence="3" id="KW-0808">Transferase</keyword>
<dbReference type="Pfam" id="PF00201">
    <property type="entry name" value="UDPGT"/>
    <property type="match status" value="1"/>
</dbReference>
<dbReference type="EMBL" id="JAVIJP010000099">
    <property type="protein sequence ID" value="KAL3615976.1"/>
    <property type="molecule type" value="Genomic_DNA"/>
</dbReference>
<keyword evidence="5" id="KW-1185">Reference proteome</keyword>
<protein>
    <submittedName>
        <fullName evidence="4">Uncharacterized protein</fullName>
    </submittedName>
</protein>
<dbReference type="FunFam" id="3.40.50.2000:FF:000138">
    <property type="entry name" value="Glycosyltransferase"/>
    <property type="match status" value="1"/>
</dbReference>
<dbReference type="Gene3D" id="3.40.50.2000">
    <property type="entry name" value="Glycogen Phosphorylase B"/>
    <property type="match status" value="2"/>
</dbReference>
<organism evidence="4 5">
    <name type="scientific">Castilleja foliolosa</name>
    <dbReference type="NCBI Taxonomy" id="1961234"/>
    <lineage>
        <taxon>Eukaryota</taxon>
        <taxon>Viridiplantae</taxon>
        <taxon>Streptophyta</taxon>
        <taxon>Embryophyta</taxon>
        <taxon>Tracheophyta</taxon>
        <taxon>Spermatophyta</taxon>
        <taxon>Magnoliopsida</taxon>
        <taxon>eudicotyledons</taxon>
        <taxon>Gunneridae</taxon>
        <taxon>Pentapetalae</taxon>
        <taxon>asterids</taxon>
        <taxon>lamiids</taxon>
        <taxon>Lamiales</taxon>
        <taxon>Orobanchaceae</taxon>
        <taxon>Pedicularideae</taxon>
        <taxon>Castillejinae</taxon>
        <taxon>Castilleja</taxon>
    </lineage>
</organism>
<dbReference type="PANTHER" id="PTHR11926:SF1494">
    <property type="entry name" value="FLAVONOL 3-O-GLUCOSYLTRANSFERASE UGT76E12-RELATED"/>
    <property type="match status" value="1"/>
</dbReference>
<dbReference type="SUPFAM" id="SSF53756">
    <property type="entry name" value="UDP-Glycosyltransferase/glycogen phosphorylase"/>
    <property type="match status" value="1"/>
</dbReference>
<evidence type="ECO:0000313" key="5">
    <source>
        <dbReference type="Proteomes" id="UP001632038"/>
    </source>
</evidence>
<dbReference type="AlphaFoldDB" id="A0ABD3BFX8"/>
<name>A0ABD3BFX8_9LAMI</name>
<proteinExistence type="inferred from homology"/>
<keyword evidence="2" id="KW-0328">Glycosyltransferase</keyword>
<gene>
    <name evidence="4" type="ORF">CASFOL_040270</name>
</gene>
<dbReference type="InterPro" id="IPR002213">
    <property type="entry name" value="UDP_glucos_trans"/>
</dbReference>
<evidence type="ECO:0000313" key="4">
    <source>
        <dbReference type="EMBL" id="KAL3615976.1"/>
    </source>
</evidence>
<sequence>MSMASPENQPTPPFHMVAMPYPGRGHINPMLNLCKAVAERRSDILITFVVTEEWLGLIGSTTKPPNISFASVPNVVPSERVRGEDAHAFAMAVLAKMGDPFERLLDELRLETPPDLIVADALLPWAAEAAAMRNISMAYLWCMSASMYAVFDHFDLLVQNGHFPVDLSVNGDAIVDYIPGLSPIRLSDLPQVMRDPETSSILLKILPNESIAKYLIFDSISELESQVFKHLKQNSKFSIFNIGPADSYFKSKHFINPTNNTNDEHYLKWLDLQPLSSVLYISLGSFLYVSKAQMDEIAIGLHKSGVRFLWVARREAARLQMICGENGLVVDWVDQLRVLCHPCVGGFWSHCGWNSTKEAVLAGVPVLASPILIDQLTNAKVIVEDWRVGWRVSERELGEDNLVMCDDIKEIVRRFMCLESLERSELVRNARELKKVCEREFEAGGSFDVNLDGFVESILQRCSSLVRPK</sequence>
<dbReference type="PANTHER" id="PTHR11926">
    <property type="entry name" value="GLUCOSYL/GLUCURONOSYL TRANSFERASES"/>
    <property type="match status" value="1"/>
</dbReference>
<reference evidence="5" key="1">
    <citation type="journal article" date="2024" name="IScience">
        <title>Strigolactones Initiate the Formation of Haustorium-like Structures in Castilleja.</title>
        <authorList>
            <person name="Buerger M."/>
            <person name="Peterson D."/>
            <person name="Chory J."/>
        </authorList>
    </citation>
    <scope>NUCLEOTIDE SEQUENCE [LARGE SCALE GENOMIC DNA]</scope>
</reference>
<evidence type="ECO:0000256" key="3">
    <source>
        <dbReference type="ARBA" id="ARBA00022679"/>
    </source>
</evidence>
<dbReference type="GO" id="GO:0016757">
    <property type="term" value="F:glycosyltransferase activity"/>
    <property type="evidence" value="ECO:0007669"/>
    <property type="project" value="UniProtKB-KW"/>
</dbReference>
<dbReference type="Proteomes" id="UP001632038">
    <property type="component" value="Unassembled WGS sequence"/>
</dbReference>